<evidence type="ECO:0000313" key="2">
    <source>
        <dbReference type="Proteomes" id="UP000789525"/>
    </source>
</evidence>
<protein>
    <submittedName>
        <fullName evidence="1">14373_t:CDS:1</fullName>
    </submittedName>
</protein>
<accession>A0ACA9NUQ6</accession>
<keyword evidence="2" id="KW-1185">Reference proteome</keyword>
<sequence>YDSIEELEAFRKSANPQWSQSGISPLVSPMLEFLGQEVEERQTTCDTMNTYMEELGHFKSPDRNEEYDDLIAACKAHEECREEASSTKAVKDMRHWHEQGPNGTDGKYLEYMDDEELEQFLLPLPERNYRESIVRQQSLARATNTWHHSQFPELLDRHQSRTEEIKTLMARLVTEHRYRYVSYWDGRLGSLTSPNSRLLTGLVGQLEATKNSVYEFSSSSFISSAHDQRNFESDHTYMKEAVHVDFSNGTTRPYIVFGTVSQTLISGRHVTKAMVKGLILVCHSSESIGAISNNTTVWVVQDGLFVSSQR</sequence>
<proteinExistence type="predicted"/>
<feature type="non-terminal residue" evidence="1">
    <location>
        <position position="1"/>
    </location>
</feature>
<name>A0ACA9NUQ6_9GLOM</name>
<reference evidence="1" key="1">
    <citation type="submission" date="2021-06" db="EMBL/GenBank/DDBJ databases">
        <authorList>
            <person name="Kallberg Y."/>
            <person name="Tangrot J."/>
            <person name="Rosling A."/>
        </authorList>
    </citation>
    <scope>NUCLEOTIDE SEQUENCE</scope>
    <source>
        <strain evidence="1">CL356</strain>
    </source>
</reference>
<gene>
    <name evidence="1" type="ORF">ACOLOM_LOCUS9024</name>
</gene>
<dbReference type="EMBL" id="CAJVPT010024944">
    <property type="protein sequence ID" value="CAG8672849.1"/>
    <property type="molecule type" value="Genomic_DNA"/>
</dbReference>
<organism evidence="1 2">
    <name type="scientific">Acaulospora colombiana</name>
    <dbReference type="NCBI Taxonomy" id="27376"/>
    <lineage>
        <taxon>Eukaryota</taxon>
        <taxon>Fungi</taxon>
        <taxon>Fungi incertae sedis</taxon>
        <taxon>Mucoromycota</taxon>
        <taxon>Glomeromycotina</taxon>
        <taxon>Glomeromycetes</taxon>
        <taxon>Diversisporales</taxon>
        <taxon>Acaulosporaceae</taxon>
        <taxon>Acaulospora</taxon>
    </lineage>
</organism>
<evidence type="ECO:0000313" key="1">
    <source>
        <dbReference type="EMBL" id="CAG8672849.1"/>
    </source>
</evidence>
<comment type="caution">
    <text evidence="1">The sequence shown here is derived from an EMBL/GenBank/DDBJ whole genome shotgun (WGS) entry which is preliminary data.</text>
</comment>
<dbReference type="Proteomes" id="UP000789525">
    <property type="component" value="Unassembled WGS sequence"/>
</dbReference>